<protein>
    <recommendedName>
        <fullName evidence="1">SAF domain-containing protein</fullName>
    </recommendedName>
</protein>
<dbReference type="InterPro" id="IPR017592">
    <property type="entry name" value="Pilus_assmbl_Flp-typ_CpaB"/>
</dbReference>
<proteinExistence type="predicted"/>
<organism evidence="2 3">
    <name type="scientific">Chondromyces crocatus</name>
    <dbReference type="NCBI Taxonomy" id="52"/>
    <lineage>
        <taxon>Bacteria</taxon>
        <taxon>Pseudomonadati</taxon>
        <taxon>Myxococcota</taxon>
        <taxon>Polyangia</taxon>
        <taxon>Polyangiales</taxon>
        <taxon>Polyangiaceae</taxon>
        <taxon>Chondromyces</taxon>
    </lineage>
</organism>
<evidence type="ECO:0000313" key="3">
    <source>
        <dbReference type="Proteomes" id="UP000067626"/>
    </source>
</evidence>
<keyword evidence="3" id="KW-1185">Reference proteome</keyword>
<gene>
    <name evidence="2" type="ORF">CMC5_006410</name>
</gene>
<accession>A0A0K1E6M7</accession>
<evidence type="ECO:0000313" key="2">
    <source>
        <dbReference type="EMBL" id="AKT36525.1"/>
    </source>
</evidence>
<dbReference type="InterPro" id="IPR013974">
    <property type="entry name" value="SAF"/>
</dbReference>
<dbReference type="AlphaFoldDB" id="A0A0K1E6M7"/>
<dbReference type="STRING" id="52.CMC5_006410"/>
<dbReference type="NCBIfam" id="TIGR03177">
    <property type="entry name" value="pilus_cpaB"/>
    <property type="match status" value="1"/>
</dbReference>
<dbReference type="Pfam" id="PF16976">
    <property type="entry name" value="RcpC"/>
    <property type="match status" value="1"/>
</dbReference>
<dbReference type="Gene3D" id="3.90.1210.10">
    <property type="entry name" value="Antifreeze-like/N-acetylneuraminic acid synthase C-terminal domain"/>
    <property type="match status" value="1"/>
</dbReference>
<feature type="domain" description="SAF" evidence="1">
    <location>
        <begin position="37"/>
        <end position="101"/>
    </location>
</feature>
<dbReference type="InterPro" id="IPR031571">
    <property type="entry name" value="RcpC_dom"/>
</dbReference>
<name>A0A0K1E6M7_CHOCO</name>
<dbReference type="EMBL" id="CP012159">
    <property type="protein sequence ID" value="AKT36525.1"/>
    <property type="molecule type" value="Genomic_DNA"/>
</dbReference>
<dbReference type="SMART" id="SM00858">
    <property type="entry name" value="SAF"/>
    <property type="match status" value="1"/>
</dbReference>
<dbReference type="KEGG" id="ccro:CMC5_006410"/>
<dbReference type="OrthoDB" id="163768at2"/>
<reference evidence="2 3" key="1">
    <citation type="submission" date="2015-07" db="EMBL/GenBank/DDBJ databases">
        <title>Genome analysis of myxobacterium Chondromyces crocatus Cm c5 reveals a high potential for natural compound synthesis and the genetic basis for the loss of fruiting body formation.</title>
        <authorList>
            <person name="Zaburannyi N."/>
            <person name="Bunk B."/>
            <person name="Maier J."/>
            <person name="Overmann J."/>
            <person name="Mueller R."/>
        </authorList>
    </citation>
    <scope>NUCLEOTIDE SEQUENCE [LARGE SCALE GENOMIC DNA]</scope>
    <source>
        <strain evidence="2 3">Cm c5</strain>
    </source>
</reference>
<dbReference type="RefSeq" id="WP_050429030.1">
    <property type="nucleotide sequence ID" value="NZ_CP012159.1"/>
</dbReference>
<evidence type="ECO:0000259" key="1">
    <source>
        <dbReference type="SMART" id="SM00858"/>
    </source>
</evidence>
<sequence length="265" mass="28405">MNRRALLIALIVAAMGALILAAYLHRFELEARGGESIQLLTALKPVPAGSLITDDMLATRSVPRAYVEDRAILAKDREKIVGLRMGQTVQAQQTLMWTDLAIAMEERRNLSSLVQPGMRAVTVSASSRADKSYALIQPGDRIDVVATVPSGVNKEQTSSVVLLQNVLVLAVGTDTTIDQVERANSKDKSELLLSLSLTVQEAQLLSLATEKGKLSVALRNPDDVRVTEGISDMSSSALADVQARGQAQGVRKAAPVGPVKIEAER</sequence>
<dbReference type="CDD" id="cd11614">
    <property type="entry name" value="SAF_CpaB_FlgA_like"/>
    <property type="match status" value="1"/>
</dbReference>
<dbReference type="Proteomes" id="UP000067626">
    <property type="component" value="Chromosome"/>
</dbReference>